<feature type="domain" description="TniQ" evidence="1">
    <location>
        <begin position="12"/>
        <end position="135"/>
    </location>
</feature>
<protein>
    <submittedName>
        <fullName evidence="2">TniQ family protein</fullName>
    </submittedName>
</protein>
<name>A0A9E6UMU3_9HYPH</name>
<gene>
    <name evidence="2" type="ORF">K6K41_00810</name>
</gene>
<dbReference type="InterPro" id="IPR009492">
    <property type="entry name" value="TniQ"/>
</dbReference>
<dbReference type="AlphaFoldDB" id="A0A9E6UMU3"/>
<keyword evidence="3" id="KW-1185">Reference proteome</keyword>
<dbReference type="Pfam" id="PF06527">
    <property type="entry name" value="TniQ"/>
    <property type="match status" value="1"/>
</dbReference>
<accession>A0A9E6UMU3</accession>
<evidence type="ECO:0000313" key="3">
    <source>
        <dbReference type="Proteomes" id="UP000825701"/>
    </source>
</evidence>
<dbReference type="Proteomes" id="UP000825701">
    <property type="component" value="Chromosome"/>
</dbReference>
<evidence type="ECO:0000313" key="2">
    <source>
        <dbReference type="EMBL" id="QZO00361.1"/>
    </source>
</evidence>
<sequence length="494" mass="54226">MSPLDKWLPPLRTPDVRPDEPAHGVLLRLSHRNGIQRMSMMQALTGLELRRVRTGQQLDALAGMAGCDADDLSSLHLKKLPGRTVEIRGEVLRYPSDILISGRRLCTACLDEACYHRFWWDLSMVATCPKHQTVLTVACSCGHALGWGDGSLTKCSHCVDGDVRKTVPKAANPNEVELDRWILGRFELTKSQSEPEVLMDLPITSALETIERIAALPLGRHGTSFGSLGLSRRAVWVRGFQCVAAGQVADALEEAYRLSKQPDHPHPDISTAYGPFWGWLTRKGGERFCSPLAVIVQEHSSKIFNLSTGQHYGASHITRRISDLAHIDPASAQPQSDRDAVDRASHQAASWTVGLDVDGIRSMHRIRPFISIQELADLLGVNLAQLDEVLETDLLTPREGGPQVQKRPYVRAEVEQLLKDLKSEARISPQPQSNVDSVVSLACEHGSSLGSLILAIRQGVLPVVALRRGQTGLSALLVRLSDFLDVVETPALTI</sequence>
<dbReference type="RefSeq" id="WP_378148720.1">
    <property type="nucleotide sequence ID" value="NZ_CP081869.1"/>
</dbReference>
<dbReference type="KEGG" id="cmet:K6K41_00810"/>
<evidence type="ECO:0000259" key="1">
    <source>
        <dbReference type="Pfam" id="PF06527"/>
    </source>
</evidence>
<reference evidence="2" key="1">
    <citation type="submission" date="2021-08" db="EMBL/GenBank/DDBJ databases">
        <authorList>
            <person name="Zhang H."/>
            <person name="Xu M."/>
            <person name="Yu Z."/>
            <person name="Yang L."/>
            <person name="Cai Y."/>
        </authorList>
    </citation>
    <scope>NUCLEOTIDE SEQUENCE</scope>
    <source>
        <strain evidence="2">CHL1</strain>
    </source>
</reference>
<dbReference type="EMBL" id="CP081869">
    <property type="protein sequence ID" value="QZO00361.1"/>
    <property type="molecule type" value="Genomic_DNA"/>
</dbReference>
<proteinExistence type="predicted"/>
<organism evidence="2 3">
    <name type="scientific">Chenggangzhangella methanolivorans</name>
    <dbReference type="NCBI Taxonomy" id="1437009"/>
    <lineage>
        <taxon>Bacteria</taxon>
        <taxon>Pseudomonadati</taxon>
        <taxon>Pseudomonadota</taxon>
        <taxon>Alphaproteobacteria</taxon>
        <taxon>Hyphomicrobiales</taxon>
        <taxon>Methylopilaceae</taxon>
        <taxon>Chenggangzhangella</taxon>
    </lineage>
</organism>